<accession>A0AA35WRK3</accession>
<dbReference type="Gene3D" id="2.60.120.260">
    <property type="entry name" value="Galactose-binding domain-like"/>
    <property type="match status" value="1"/>
</dbReference>
<dbReference type="Proteomes" id="UP001174909">
    <property type="component" value="Unassembled WGS sequence"/>
</dbReference>
<sequence>MPRATINIGDAAGQAATNATWKYAIGFVPGQENEGLVANGEGSPCRLPGYDDSGWETCQDLSVGISSGFTFAWYRTTITIPETVNGRPTNGMRVQFETCVDDYGEIWIDGECNRDRGTVQGFNVAQRVQVSSDATPGAQHTIAILAANGPLAAPFGTVFVRFANLGFEWTGALVQWAQRPNRAVLRSEAGWILALLAGAVPPLAHHMGLGYEGATGKGSGI</sequence>
<reference evidence="1" key="1">
    <citation type="submission" date="2023-03" db="EMBL/GenBank/DDBJ databases">
        <authorList>
            <person name="Steffen K."/>
            <person name="Cardenas P."/>
        </authorList>
    </citation>
    <scope>NUCLEOTIDE SEQUENCE</scope>
</reference>
<comment type="caution">
    <text evidence="1">The sequence shown here is derived from an EMBL/GenBank/DDBJ whole genome shotgun (WGS) entry which is preliminary data.</text>
</comment>
<dbReference type="AlphaFoldDB" id="A0AA35WRK3"/>
<organism evidence="1 2">
    <name type="scientific">Geodia barretti</name>
    <name type="common">Barrett's horny sponge</name>
    <dbReference type="NCBI Taxonomy" id="519541"/>
    <lineage>
        <taxon>Eukaryota</taxon>
        <taxon>Metazoa</taxon>
        <taxon>Porifera</taxon>
        <taxon>Demospongiae</taxon>
        <taxon>Heteroscleromorpha</taxon>
        <taxon>Tetractinellida</taxon>
        <taxon>Astrophorina</taxon>
        <taxon>Geodiidae</taxon>
        <taxon>Geodia</taxon>
    </lineage>
</organism>
<dbReference type="InterPro" id="IPR008979">
    <property type="entry name" value="Galactose-bd-like_sf"/>
</dbReference>
<proteinExistence type="predicted"/>
<evidence type="ECO:0000313" key="1">
    <source>
        <dbReference type="EMBL" id="CAI8030189.1"/>
    </source>
</evidence>
<keyword evidence="2" id="KW-1185">Reference proteome</keyword>
<evidence type="ECO:0000313" key="2">
    <source>
        <dbReference type="Proteomes" id="UP001174909"/>
    </source>
</evidence>
<dbReference type="SUPFAM" id="SSF49785">
    <property type="entry name" value="Galactose-binding domain-like"/>
    <property type="match status" value="1"/>
</dbReference>
<gene>
    <name evidence="1" type="ORF">GBAR_LOCUS17117</name>
</gene>
<name>A0AA35WRK3_GEOBA</name>
<dbReference type="EMBL" id="CASHTH010002462">
    <property type="protein sequence ID" value="CAI8030189.1"/>
    <property type="molecule type" value="Genomic_DNA"/>
</dbReference>
<protein>
    <submittedName>
        <fullName evidence="1">Uncharacterized protein</fullName>
    </submittedName>
</protein>